<feature type="region of interest" description="Disordered" evidence="1">
    <location>
        <begin position="68"/>
        <end position="90"/>
    </location>
</feature>
<comment type="caution">
    <text evidence="2">The sequence shown here is derived from an EMBL/GenBank/DDBJ whole genome shotgun (WGS) entry which is preliminary data.</text>
</comment>
<evidence type="ECO:0000313" key="2">
    <source>
        <dbReference type="EMBL" id="GJS90896.1"/>
    </source>
</evidence>
<evidence type="ECO:0000256" key="1">
    <source>
        <dbReference type="SAM" id="MobiDB-lite"/>
    </source>
</evidence>
<protein>
    <submittedName>
        <fullName evidence="2">Uncharacterized protein</fullName>
    </submittedName>
</protein>
<keyword evidence="3" id="KW-1185">Reference proteome</keyword>
<reference evidence="2" key="2">
    <citation type="submission" date="2022-01" db="EMBL/GenBank/DDBJ databases">
        <authorList>
            <person name="Yamashiro T."/>
            <person name="Shiraishi A."/>
            <person name="Satake H."/>
            <person name="Nakayama K."/>
        </authorList>
    </citation>
    <scope>NUCLEOTIDE SEQUENCE</scope>
</reference>
<name>A0ABQ4ZN98_9ASTR</name>
<organism evidence="2 3">
    <name type="scientific">Tanacetum coccineum</name>
    <dbReference type="NCBI Taxonomy" id="301880"/>
    <lineage>
        <taxon>Eukaryota</taxon>
        <taxon>Viridiplantae</taxon>
        <taxon>Streptophyta</taxon>
        <taxon>Embryophyta</taxon>
        <taxon>Tracheophyta</taxon>
        <taxon>Spermatophyta</taxon>
        <taxon>Magnoliopsida</taxon>
        <taxon>eudicotyledons</taxon>
        <taxon>Gunneridae</taxon>
        <taxon>Pentapetalae</taxon>
        <taxon>asterids</taxon>
        <taxon>campanulids</taxon>
        <taxon>Asterales</taxon>
        <taxon>Asteraceae</taxon>
        <taxon>Asteroideae</taxon>
        <taxon>Anthemideae</taxon>
        <taxon>Anthemidinae</taxon>
        <taxon>Tanacetum</taxon>
    </lineage>
</organism>
<dbReference type="Proteomes" id="UP001151760">
    <property type="component" value="Unassembled WGS sequence"/>
</dbReference>
<feature type="region of interest" description="Disordered" evidence="1">
    <location>
        <begin position="18"/>
        <end position="51"/>
    </location>
</feature>
<reference evidence="2" key="1">
    <citation type="journal article" date="2022" name="Int. J. Mol. Sci.">
        <title>Draft Genome of Tanacetum Coccineum: Genomic Comparison of Closely Related Tanacetum-Family Plants.</title>
        <authorList>
            <person name="Yamashiro T."/>
            <person name="Shiraishi A."/>
            <person name="Nakayama K."/>
            <person name="Satake H."/>
        </authorList>
    </citation>
    <scope>NUCLEOTIDE SEQUENCE</scope>
</reference>
<evidence type="ECO:0000313" key="3">
    <source>
        <dbReference type="Proteomes" id="UP001151760"/>
    </source>
</evidence>
<sequence>MDPLVNTLSNGRFVWRRVVDENEEPEEEEEFEEEDEFEEEEPQEEEDDMEVDIGEEENELELIFPYVKVDPLNPPPHASDSESKDVVEVEDTSSPGARLFLIVFVL</sequence>
<feature type="compositionally biased region" description="Acidic residues" evidence="1">
    <location>
        <begin position="21"/>
        <end position="51"/>
    </location>
</feature>
<gene>
    <name evidence="2" type="ORF">Tco_0773532</name>
</gene>
<dbReference type="EMBL" id="BQNB010011463">
    <property type="protein sequence ID" value="GJS90896.1"/>
    <property type="molecule type" value="Genomic_DNA"/>
</dbReference>
<accession>A0ABQ4ZN98</accession>
<proteinExistence type="predicted"/>